<dbReference type="GO" id="GO:0003677">
    <property type="term" value="F:DNA binding"/>
    <property type="evidence" value="ECO:0007669"/>
    <property type="project" value="UniProtKB-KW"/>
</dbReference>
<dbReference type="SMART" id="SM00966">
    <property type="entry name" value="SpoVT_AbrB"/>
    <property type="match status" value="1"/>
</dbReference>
<dbReference type="SUPFAM" id="SSF89447">
    <property type="entry name" value="AbrB/MazE/MraZ-like"/>
    <property type="match status" value="1"/>
</dbReference>
<dbReference type="RefSeq" id="WP_375523882.1">
    <property type="nucleotide sequence ID" value="NZ_JBHILM010000003.1"/>
</dbReference>
<gene>
    <name evidence="3" type="ORF">ACE3NQ_03855</name>
</gene>
<evidence type="ECO:0000256" key="1">
    <source>
        <dbReference type="PROSITE-ProRule" id="PRU01076"/>
    </source>
</evidence>
<dbReference type="NCBIfam" id="TIGR01439">
    <property type="entry name" value="lp_hng_hel_AbrB"/>
    <property type="match status" value="1"/>
</dbReference>
<dbReference type="InterPro" id="IPR037914">
    <property type="entry name" value="SpoVT-AbrB_sf"/>
</dbReference>
<feature type="domain" description="SpoVT-AbrB" evidence="2">
    <location>
        <begin position="1"/>
        <end position="47"/>
    </location>
</feature>
<sequence>MFDIQVNERGQITIPKELRERSNINPRDNLKIDIDKQGRLILYKKDLLDDLEDLIKRDLINEGYSEKDFAEKIPERKKELAEALMNAVMESEEQYEQGELTSLQDLKKELNDEGYL</sequence>
<keyword evidence="1 3" id="KW-0238">DNA-binding</keyword>
<comment type="caution">
    <text evidence="3">The sequence shown here is derived from an EMBL/GenBank/DDBJ whole genome shotgun (WGS) entry which is preliminary data.</text>
</comment>
<accession>A0ABV5B317</accession>
<reference evidence="3 4" key="1">
    <citation type="submission" date="2024-09" db="EMBL/GenBank/DDBJ databases">
        <authorList>
            <person name="Ruan L."/>
        </authorList>
    </citation>
    <scope>NUCLEOTIDE SEQUENCE [LARGE SCALE GENOMIC DNA]</scope>
    <source>
        <strain evidence="3 4">D33</strain>
    </source>
</reference>
<dbReference type="Pfam" id="PF04014">
    <property type="entry name" value="MazE_antitoxin"/>
    <property type="match status" value="1"/>
</dbReference>
<organism evidence="3 4">
    <name type="scientific">Paenibacillus terreus</name>
    <dbReference type="NCBI Taxonomy" id="1387834"/>
    <lineage>
        <taxon>Bacteria</taxon>
        <taxon>Bacillati</taxon>
        <taxon>Bacillota</taxon>
        <taxon>Bacilli</taxon>
        <taxon>Bacillales</taxon>
        <taxon>Paenibacillaceae</taxon>
        <taxon>Paenibacillus</taxon>
    </lineage>
</organism>
<dbReference type="Proteomes" id="UP001580407">
    <property type="component" value="Unassembled WGS sequence"/>
</dbReference>
<name>A0ABV5B317_9BACL</name>
<protein>
    <submittedName>
        <fullName evidence="3">AbrB/MazE/SpoVT family DNA-binding domain-containing protein</fullName>
    </submittedName>
</protein>
<dbReference type="PROSITE" id="PS51740">
    <property type="entry name" value="SPOVT_ABRB"/>
    <property type="match status" value="1"/>
</dbReference>
<keyword evidence="4" id="KW-1185">Reference proteome</keyword>
<evidence type="ECO:0000259" key="2">
    <source>
        <dbReference type="PROSITE" id="PS51740"/>
    </source>
</evidence>
<proteinExistence type="predicted"/>
<evidence type="ECO:0000313" key="4">
    <source>
        <dbReference type="Proteomes" id="UP001580407"/>
    </source>
</evidence>
<dbReference type="EMBL" id="JBHILM010000003">
    <property type="protein sequence ID" value="MFB5680056.1"/>
    <property type="molecule type" value="Genomic_DNA"/>
</dbReference>
<dbReference type="InterPro" id="IPR007159">
    <property type="entry name" value="SpoVT-AbrB_dom"/>
</dbReference>
<dbReference type="Gene3D" id="2.10.260.10">
    <property type="match status" value="1"/>
</dbReference>
<evidence type="ECO:0000313" key="3">
    <source>
        <dbReference type="EMBL" id="MFB5680056.1"/>
    </source>
</evidence>